<proteinExistence type="inferred from homology"/>
<dbReference type="PANTHER" id="PTHR47637">
    <property type="entry name" value="CHAPERONE SURA"/>
    <property type="match status" value="1"/>
</dbReference>
<dbReference type="RefSeq" id="WP_048676335.1">
    <property type="nucleotide sequence ID" value="NZ_CBTJ020000102.1"/>
</dbReference>
<protein>
    <recommendedName>
        <fullName evidence="7">Chaperone SurA</fullName>
    </recommendedName>
    <alternativeName>
        <fullName evidence="7">Peptidyl-prolyl cis-trans isomerase SurA</fullName>
        <shortName evidence="7">PPIase SurA</shortName>
        <ecNumber evidence="7">5.2.1.8</ecNumber>
    </alternativeName>
    <alternativeName>
        <fullName evidence="7">Rotamase SurA</fullName>
    </alternativeName>
</protein>
<dbReference type="AlphaFoldDB" id="W6MEA7"/>
<sequence length="478" mass="52090" precursor="true">MKKSLVFLALCLLVSLPITGRPELVFGPGPEGPTNALDAIVAVVDDDVITRRELNQAIVAAERQLRQRKVAIPARPALENQVLERLILARVQVRAAERNGITVDDATLNAAIETLAQRNNMSLTQMRQTVEKDGLSFAKFRDEVRREIMGARLRQKVVDGQLQVSEQDVDSLQAQLPTNQNGFGAGEEGAGDGARAYHIAQILIALPEDASSQQVEAARRKADAVLARLRGGADFGRLAASESSGQHALEGGDLGWRTPEQLPTLFTNIVPKLRPGQVSEPIRSPSGFHIVKLLEVKGGGAASVGRRPVPKGQPAGVVTETRARHILVKTTPQLADDEARQRLERARQRLQDGGDFATLARELSDDKGSAARGGDLGWVPSGAMVPEFAREMDALQPNQISAPFKTRFGWHIVQVLERRQGQASPATERARVREALLRRRSDEEWDLFLRRLRSEAYVEVRLPSTGAAPAESPAKSAP</sequence>
<comment type="function">
    <text evidence="7">Chaperone involved in the correct folding and assembly of outer membrane proteins. Recognizes specific patterns of aromatic residues and the orientation of their side chains, which are found more frequently in integral outer membrane proteins. May act in both early periplasmic and late outer membrane-associated steps of protein maturation.</text>
</comment>
<dbReference type="PROSITE" id="PS01096">
    <property type="entry name" value="PPIC_PPIASE_1"/>
    <property type="match status" value="1"/>
</dbReference>
<dbReference type="InterPro" id="IPR027304">
    <property type="entry name" value="Trigger_fact/SurA_dom_sf"/>
</dbReference>
<dbReference type="EC" id="5.2.1.8" evidence="7"/>
<feature type="domain" description="PpiC" evidence="8">
    <location>
        <begin position="194"/>
        <end position="295"/>
    </location>
</feature>
<dbReference type="InterPro" id="IPR015391">
    <property type="entry name" value="SurA_N"/>
</dbReference>
<dbReference type="InterPro" id="IPR000297">
    <property type="entry name" value="PPIase_PpiC"/>
</dbReference>
<evidence type="ECO:0000313" key="9">
    <source>
        <dbReference type="EMBL" id="CDI04283.1"/>
    </source>
</evidence>
<keyword evidence="10" id="KW-1185">Reference proteome</keyword>
<feature type="signal peptide" evidence="7">
    <location>
        <begin position="1"/>
        <end position="20"/>
    </location>
</feature>
<dbReference type="PANTHER" id="PTHR47637:SF1">
    <property type="entry name" value="CHAPERONE SURA"/>
    <property type="match status" value="1"/>
</dbReference>
<accession>W6MEA7</accession>
<reference evidence="9" key="2">
    <citation type="submission" date="2014-03" db="EMBL/GenBank/DDBJ databases">
        <title>Candidatus Competibacter-lineage genomes retrieved from metagenomes reveal functional metabolic diversity.</title>
        <authorList>
            <person name="McIlroy S.J."/>
            <person name="Albertsen M."/>
            <person name="Andresen E.K."/>
            <person name="Saunders A.M."/>
            <person name="Kristiansen R."/>
            <person name="Stokholm-Bjerregaard M."/>
            <person name="Nielsen K.L."/>
            <person name="Nielsen P.H."/>
        </authorList>
    </citation>
    <scope>NUCLEOTIDE SEQUENCE</scope>
    <source>
        <strain evidence="9">Run_A_D11</strain>
    </source>
</reference>
<dbReference type="GO" id="GO:0030288">
    <property type="term" value="C:outer membrane-bounded periplasmic space"/>
    <property type="evidence" value="ECO:0007669"/>
    <property type="project" value="InterPro"/>
</dbReference>
<dbReference type="Gene3D" id="3.10.50.40">
    <property type="match status" value="2"/>
</dbReference>
<evidence type="ECO:0000259" key="8">
    <source>
        <dbReference type="PROSITE" id="PS50198"/>
    </source>
</evidence>
<keyword evidence="2 7" id="KW-0677">Repeat</keyword>
<dbReference type="SUPFAM" id="SSF54534">
    <property type="entry name" value="FKBP-like"/>
    <property type="match status" value="2"/>
</dbReference>
<name>W6MEA7_9GAMM</name>
<reference evidence="9" key="1">
    <citation type="submission" date="2013-07" db="EMBL/GenBank/DDBJ databases">
        <authorList>
            <person name="McIlroy S."/>
        </authorList>
    </citation>
    <scope>NUCLEOTIDE SEQUENCE [LARGE SCALE GENOMIC DNA]</scope>
    <source>
        <strain evidence="9">Run_A_D11</strain>
    </source>
</reference>
<comment type="subcellular location">
    <subcellularLocation>
        <location evidence="7">Periplasm</location>
    </subcellularLocation>
    <text evidence="7">Is capable of associating with the outer membrane.</text>
</comment>
<dbReference type="InterPro" id="IPR023058">
    <property type="entry name" value="PPIase_PpiC_CS"/>
</dbReference>
<gene>
    <name evidence="7" type="primary">surA</name>
    <name evidence="9" type="ORF">BN873_90034</name>
</gene>
<evidence type="ECO:0000256" key="1">
    <source>
        <dbReference type="ARBA" id="ARBA00022729"/>
    </source>
</evidence>
<keyword evidence="5 7" id="KW-0143">Chaperone</keyword>
<dbReference type="GO" id="GO:0051082">
    <property type="term" value="F:unfolded protein binding"/>
    <property type="evidence" value="ECO:0007669"/>
    <property type="project" value="UniProtKB-UniRule"/>
</dbReference>
<evidence type="ECO:0000313" key="10">
    <source>
        <dbReference type="Proteomes" id="UP000035760"/>
    </source>
</evidence>
<dbReference type="OrthoDB" id="14196at2"/>
<feature type="chain" id="PRO_5009024068" description="Chaperone SurA" evidence="7">
    <location>
        <begin position="21"/>
        <end position="478"/>
    </location>
</feature>
<dbReference type="Pfam" id="PF09312">
    <property type="entry name" value="SurA_N"/>
    <property type="match status" value="1"/>
</dbReference>
<dbReference type="HAMAP" id="MF_01183">
    <property type="entry name" value="Chaperone_SurA"/>
    <property type="match status" value="1"/>
</dbReference>
<evidence type="ECO:0000256" key="5">
    <source>
        <dbReference type="ARBA" id="ARBA00023186"/>
    </source>
</evidence>
<dbReference type="PROSITE" id="PS50198">
    <property type="entry name" value="PPIC_PPIASE_2"/>
    <property type="match status" value="2"/>
</dbReference>
<dbReference type="GO" id="GO:0050821">
    <property type="term" value="P:protein stabilization"/>
    <property type="evidence" value="ECO:0007669"/>
    <property type="project" value="InterPro"/>
</dbReference>
<dbReference type="InterPro" id="IPR046357">
    <property type="entry name" value="PPIase_dom_sf"/>
</dbReference>
<dbReference type="STRING" id="1400863.BN873_90034"/>
<feature type="domain" description="PpiC" evidence="8">
    <location>
        <begin position="318"/>
        <end position="417"/>
    </location>
</feature>
<comment type="caution">
    <text evidence="9">The sequence shown here is derived from an EMBL/GenBank/DDBJ whole genome shotgun (WGS) entry which is preliminary data.</text>
</comment>
<keyword evidence="3 7" id="KW-0574">Periplasm</keyword>
<dbReference type="InterPro" id="IPR023034">
    <property type="entry name" value="PPIase_SurA"/>
</dbReference>
<dbReference type="GO" id="GO:0043165">
    <property type="term" value="P:Gram-negative-bacterium-type cell outer membrane assembly"/>
    <property type="evidence" value="ECO:0007669"/>
    <property type="project" value="InterPro"/>
</dbReference>
<dbReference type="Pfam" id="PF00639">
    <property type="entry name" value="Rotamase"/>
    <property type="match status" value="2"/>
</dbReference>
<dbReference type="GO" id="GO:0006457">
    <property type="term" value="P:protein folding"/>
    <property type="evidence" value="ECO:0007669"/>
    <property type="project" value="UniProtKB-UniRule"/>
</dbReference>
<dbReference type="InterPro" id="IPR050280">
    <property type="entry name" value="OMP_Chaperone_SurA"/>
</dbReference>
<dbReference type="GO" id="GO:0003755">
    <property type="term" value="F:peptidyl-prolyl cis-trans isomerase activity"/>
    <property type="evidence" value="ECO:0007669"/>
    <property type="project" value="UniProtKB-UniRule"/>
</dbReference>
<comment type="catalytic activity">
    <reaction evidence="7">
        <text>[protein]-peptidylproline (omega=180) = [protein]-peptidylproline (omega=0)</text>
        <dbReference type="Rhea" id="RHEA:16237"/>
        <dbReference type="Rhea" id="RHEA-COMP:10747"/>
        <dbReference type="Rhea" id="RHEA-COMP:10748"/>
        <dbReference type="ChEBI" id="CHEBI:83833"/>
        <dbReference type="ChEBI" id="CHEBI:83834"/>
        <dbReference type="EC" id="5.2.1.8"/>
    </reaction>
</comment>
<keyword evidence="6 7" id="KW-0413">Isomerase</keyword>
<evidence type="ECO:0000256" key="4">
    <source>
        <dbReference type="ARBA" id="ARBA00023110"/>
    </source>
</evidence>
<evidence type="ECO:0000256" key="6">
    <source>
        <dbReference type="ARBA" id="ARBA00023235"/>
    </source>
</evidence>
<keyword evidence="1 7" id="KW-0732">Signal</keyword>
<dbReference type="SUPFAM" id="SSF109998">
    <property type="entry name" value="Triger factor/SurA peptide-binding domain-like"/>
    <property type="match status" value="1"/>
</dbReference>
<organism evidence="9 10">
    <name type="scientific">Candidatus Competibacter denitrificans Run_A_D11</name>
    <dbReference type="NCBI Taxonomy" id="1400863"/>
    <lineage>
        <taxon>Bacteria</taxon>
        <taxon>Pseudomonadati</taxon>
        <taxon>Pseudomonadota</taxon>
        <taxon>Gammaproteobacteria</taxon>
        <taxon>Candidatus Competibacteraceae</taxon>
        <taxon>Candidatus Competibacter</taxon>
    </lineage>
</organism>
<dbReference type="Gene3D" id="1.10.4030.10">
    <property type="entry name" value="Porin chaperone SurA, peptide-binding domain"/>
    <property type="match status" value="1"/>
</dbReference>
<evidence type="ECO:0000256" key="2">
    <source>
        <dbReference type="ARBA" id="ARBA00022737"/>
    </source>
</evidence>
<dbReference type="GO" id="GO:0042277">
    <property type="term" value="F:peptide binding"/>
    <property type="evidence" value="ECO:0007669"/>
    <property type="project" value="InterPro"/>
</dbReference>
<dbReference type="Proteomes" id="UP000035760">
    <property type="component" value="Unassembled WGS sequence"/>
</dbReference>
<keyword evidence="4 7" id="KW-0697">Rotamase</keyword>
<comment type="domain">
    <text evidence="7">The PPIase activity resides only in the second parvulin domain. The N-terminal region and the C-terminal tail are necessary and sufficient for the chaperone activity of SurA. The PPIase activity is dispensable for SurA to function as a chaperone. The N-terminal region and the C-terminal tail are also required for porin recognition.</text>
</comment>
<evidence type="ECO:0000256" key="7">
    <source>
        <dbReference type="HAMAP-Rule" id="MF_01183"/>
    </source>
</evidence>
<dbReference type="EMBL" id="CBTJ020000102">
    <property type="protein sequence ID" value="CDI04283.1"/>
    <property type="molecule type" value="Genomic_DNA"/>
</dbReference>
<evidence type="ECO:0000256" key="3">
    <source>
        <dbReference type="ARBA" id="ARBA00022764"/>
    </source>
</evidence>